<feature type="compositionally biased region" description="Basic and acidic residues" evidence="1">
    <location>
        <begin position="21"/>
        <end position="35"/>
    </location>
</feature>
<accession>A0A6A5UX54</accession>
<feature type="region of interest" description="Disordered" evidence="1">
    <location>
        <begin position="228"/>
        <end position="253"/>
    </location>
</feature>
<evidence type="ECO:0000313" key="2">
    <source>
        <dbReference type="EMBL" id="KAF1969324.1"/>
    </source>
</evidence>
<evidence type="ECO:0000313" key="3">
    <source>
        <dbReference type="Proteomes" id="UP000800036"/>
    </source>
</evidence>
<keyword evidence="3" id="KW-1185">Reference proteome</keyword>
<evidence type="ECO:0000256" key="1">
    <source>
        <dbReference type="SAM" id="MobiDB-lite"/>
    </source>
</evidence>
<feature type="compositionally biased region" description="Basic and acidic residues" evidence="1">
    <location>
        <begin position="78"/>
        <end position="88"/>
    </location>
</feature>
<dbReference type="Proteomes" id="UP000800036">
    <property type="component" value="Unassembled WGS sequence"/>
</dbReference>
<reference evidence="2" key="1">
    <citation type="journal article" date="2020" name="Stud. Mycol.">
        <title>101 Dothideomycetes genomes: a test case for predicting lifestyles and emergence of pathogens.</title>
        <authorList>
            <person name="Haridas S."/>
            <person name="Albert R."/>
            <person name="Binder M."/>
            <person name="Bloem J."/>
            <person name="Labutti K."/>
            <person name="Salamov A."/>
            <person name="Andreopoulos B."/>
            <person name="Baker S."/>
            <person name="Barry K."/>
            <person name="Bills G."/>
            <person name="Bluhm B."/>
            <person name="Cannon C."/>
            <person name="Castanera R."/>
            <person name="Culley D."/>
            <person name="Daum C."/>
            <person name="Ezra D."/>
            <person name="Gonzalez J."/>
            <person name="Henrissat B."/>
            <person name="Kuo A."/>
            <person name="Liang C."/>
            <person name="Lipzen A."/>
            <person name="Lutzoni F."/>
            <person name="Magnuson J."/>
            <person name="Mondo S."/>
            <person name="Nolan M."/>
            <person name="Ohm R."/>
            <person name="Pangilinan J."/>
            <person name="Park H.-J."/>
            <person name="Ramirez L."/>
            <person name="Alfaro M."/>
            <person name="Sun H."/>
            <person name="Tritt A."/>
            <person name="Yoshinaga Y."/>
            <person name="Zwiers L.-H."/>
            <person name="Turgeon B."/>
            <person name="Goodwin S."/>
            <person name="Spatafora J."/>
            <person name="Crous P."/>
            <person name="Grigoriev I."/>
        </authorList>
    </citation>
    <scope>NUCLEOTIDE SEQUENCE</scope>
    <source>
        <strain evidence="2">CBS 107.79</strain>
    </source>
</reference>
<dbReference type="EMBL" id="ML976711">
    <property type="protein sequence ID" value="KAF1969324.1"/>
    <property type="molecule type" value="Genomic_DNA"/>
</dbReference>
<sequence>MARLSIENTPAHIDAISTPKQKSERKSSRFKDFFKGGHSRSNLSAGSSSGSPAGSPPTSSQKGGMDLRPGFAKVGLHPSERSRALDLDEWEKVKEDNQQLGHAAKIELCKEQEDKKHRETIGSEQHAWNSPSLDVRERMDGEKAMKILGVDGDATTEHQTTATTVESTTDVVGDSHQKTLSDWERNRREKDVEDAKAESLRKACKDSTSSSTDIDRAMQGVLDRAAPFASEPDRPYNANASPASGTHPALHHSPPLVNLRSSVQDHIISDDDSVSNIENLHEDDSVLTNPSVSLEQQIADAIGQHEFRFHRSGLADVGDTGPGHVISAADRIRSKIFTDLGTSPRTPGAVLPAQTAVYKIGPLVLDSNTATALITMHAVLGSAVLFIKAMEGPWQFIVASWRLSVFLFTYKCLRKFLGWQHHGSRDVLLVPVEELGVRVMHCSTEMVATLSGTLGHAISVALMEIDLDDDA</sequence>
<gene>
    <name evidence="2" type="ORF">BU23DRAFT_571695</name>
</gene>
<feature type="region of interest" description="Disordered" evidence="1">
    <location>
        <begin position="164"/>
        <end position="214"/>
    </location>
</feature>
<organism evidence="2 3">
    <name type="scientific">Bimuria novae-zelandiae CBS 107.79</name>
    <dbReference type="NCBI Taxonomy" id="1447943"/>
    <lineage>
        <taxon>Eukaryota</taxon>
        <taxon>Fungi</taxon>
        <taxon>Dikarya</taxon>
        <taxon>Ascomycota</taxon>
        <taxon>Pezizomycotina</taxon>
        <taxon>Dothideomycetes</taxon>
        <taxon>Pleosporomycetidae</taxon>
        <taxon>Pleosporales</taxon>
        <taxon>Massarineae</taxon>
        <taxon>Didymosphaeriaceae</taxon>
        <taxon>Bimuria</taxon>
    </lineage>
</organism>
<name>A0A6A5UX54_9PLEO</name>
<feature type="compositionally biased region" description="Basic and acidic residues" evidence="1">
    <location>
        <begin position="173"/>
        <end position="205"/>
    </location>
</feature>
<proteinExistence type="predicted"/>
<dbReference type="OrthoDB" id="3797732at2759"/>
<feature type="compositionally biased region" description="Low complexity" evidence="1">
    <location>
        <begin position="44"/>
        <end position="60"/>
    </location>
</feature>
<feature type="region of interest" description="Disordered" evidence="1">
    <location>
        <begin position="1"/>
        <end position="88"/>
    </location>
</feature>
<dbReference type="AlphaFoldDB" id="A0A6A5UX54"/>
<protein>
    <submittedName>
        <fullName evidence="2">Uncharacterized protein</fullName>
    </submittedName>
</protein>